<keyword evidence="1" id="KW-0808">Transferase</keyword>
<protein>
    <recommendedName>
        <fullName evidence="4">Methyltransferase domain-containing protein</fullName>
    </recommendedName>
</protein>
<organism evidence="2 3">
    <name type="scientific">Rhizobium tubonense</name>
    <dbReference type="NCBI Taxonomy" id="484088"/>
    <lineage>
        <taxon>Bacteria</taxon>
        <taxon>Pseudomonadati</taxon>
        <taxon>Pseudomonadota</taxon>
        <taxon>Alphaproteobacteria</taxon>
        <taxon>Hyphomicrobiales</taxon>
        <taxon>Rhizobiaceae</taxon>
        <taxon>Rhizobium/Agrobacterium group</taxon>
        <taxon>Rhizobium</taxon>
    </lineage>
</organism>
<dbReference type="Gene3D" id="3.90.550.10">
    <property type="entry name" value="Spore Coat Polysaccharide Biosynthesis Protein SpsA, Chain A"/>
    <property type="match status" value="1"/>
</dbReference>
<dbReference type="EMBL" id="PCDP01000036">
    <property type="protein sequence ID" value="PZM12867.1"/>
    <property type="molecule type" value="Genomic_DNA"/>
</dbReference>
<evidence type="ECO:0008006" key="4">
    <source>
        <dbReference type="Google" id="ProtNLM"/>
    </source>
</evidence>
<name>A0A2W4CIH8_9HYPH</name>
<dbReference type="Proteomes" id="UP000248925">
    <property type="component" value="Unassembled WGS sequence"/>
</dbReference>
<dbReference type="CDD" id="cd02440">
    <property type="entry name" value="AdoMet_MTases"/>
    <property type="match status" value="1"/>
</dbReference>
<reference evidence="2 3" key="1">
    <citation type="journal article" date="2018" name="Sci. Rep.">
        <title>Rhizobium tumorigenes sp. nov., a novel plant tumorigenic bacterium isolated from cane gall tumors on thornless blackberry.</title>
        <authorList>
            <person name="Kuzmanovi N."/>
            <person name="Smalla K."/>
            <person name="Gronow S."/>
            <person name="PuBawska J."/>
        </authorList>
    </citation>
    <scope>NUCLEOTIDE SEQUENCE [LARGE SCALE GENOMIC DNA]</scope>
    <source>
        <strain evidence="2 3">CCBAU 85046</strain>
    </source>
</reference>
<dbReference type="AlphaFoldDB" id="A0A2W4CIH8"/>
<evidence type="ECO:0000313" key="2">
    <source>
        <dbReference type="EMBL" id="PZM12867.1"/>
    </source>
</evidence>
<evidence type="ECO:0000256" key="1">
    <source>
        <dbReference type="ARBA" id="ARBA00022679"/>
    </source>
</evidence>
<accession>A0A2W4CIH8</accession>
<keyword evidence="3" id="KW-1185">Reference proteome</keyword>
<gene>
    <name evidence="2" type="ORF">CPY51_15050</name>
</gene>
<dbReference type="SUPFAM" id="SSF53335">
    <property type="entry name" value="S-adenosyl-L-methionine-dependent methyltransferases"/>
    <property type="match status" value="1"/>
</dbReference>
<comment type="caution">
    <text evidence="2">The sequence shown here is derived from an EMBL/GenBank/DDBJ whole genome shotgun (WGS) entry which is preliminary data.</text>
</comment>
<proteinExistence type="predicted"/>
<evidence type="ECO:0000313" key="3">
    <source>
        <dbReference type="Proteomes" id="UP000248925"/>
    </source>
</evidence>
<dbReference type="PANTHER" id="PTHR43861">
    <property type="entry name" value="TRANS-ACONITATE 2-METHYLTRANSFERASE-RELATED"/>
    <property type="match status" value="1"/>
</dbReference>
<dbReference type="PANTHER" id="PTHR43861:SF3">
    <property type="entry name" value="PUTATIVE (AFU_ORTHOLOGUE AFUA_2G14390)-RELATED"/>
    <property type="match status" value="1"/>
</dbReference>
<dbReference type="InterPro" id="IPR029044">
    <property type="entry name" value="Nucleotide-diphossugar_trans"/>
</dbReference>
<dbReference type="Gene3D" id="3.40.50.150">
    <property type="entry name" value="Vaccinia Virus protein VP39"/>
    <property type="match status" value="1"/>
</dbReference>
<dbReference type="GO" id="GO:0016740">
    <property type="term" value="F:transferase activity"/>
    <property type="evidence" value="ECO:0007669"/>
    <property type="project" value="UniProtKB-KW"/>
</dbReference>
<sequence length="484" mass="52236">MEVKLAQKLCPELIGSFCHRLRKRRASLSNGDNPVLSHSEDINEHLLRQVRPEDRVVLDVGCGHGSFGQALKRQRYDRIVLGIESNPQAAAVARGVLDAVFELDIEGDVPQIAPASLDCIIFDAILQQIQQPVEILRRMKSLLRPGGRVICSMPNVQHFNALASIVAGDFQYQLQGPLEPNQKRFFGAANIQKLFLDAGFLPGFTDAIRTQMPEDLAMAFMPLIEQLGLNPSAFIDKTTISQYICAASPAPDAAATTGGITFIVAATNARQLESNLLSSPILQNARHEIVPVVGTSSAAEALHTGLSQSARKNNLVVMVHEDVYLPTGWDDRLISGIAEAERKFGPVGVAGVFGVTRSQSGSFERVGTIVDRNTLLVTGHQLPISAISLDEVVLAFPVQNGSIVGIDDSLGFHMYGSESCLAAWEADQVAVVVDAPCFHNSEAGGELGEDFQQSAFAFAAKRLDAFPYATTCVEFSGDGQARSW</sequence>
<dbReference type="InterPro" id="IPR029063">
    <property type="entry name" value="SAM-dependent_MTases_sf"/>
</dbReference>
<dbReference type="OrthoDB" id="7537532at2"/>
<dbReference type="Pfam" id="PF13489">
    <property type="entry name" value="Methyltransf_23"/>
    <property type="match status" value="1"/>
</dbReference>